<proteinExistence type="predicted"/>
<dbReference type="InterPro" id="IPR003594">
    <property type="entry name" value="HATPase_dom"/>
</dbReference>
<protein>
    <recommendedName>
        <fullName evidence="2">histidine kinase</fullName>
        <ecNumber evidence="2">2.7.13.3</ecNumber>
    </recommendedName>
</protein>
<keyword evidence="5" id="KW-0472">Membrane</keyword>
<dbReference type="InterPro" id="IPR036890">
    <property type="entry name" value="HATPase_C_sf"/>
</dbReference>
<dbReference type="InterPro" id="IPR004358">
    <property type="entry name" value="Sig_transdc_His_kin-like_C"/>
</dbReference>
<dbReference type="Gene3D" id="1.25.40.10">
    <property type="entry name" value="Tetratricopeptide repeat domain"/>
    <property type="match status" value="2"/>
</dbReference>
<dbReference type="InterPro" id="IPR011990">
    <property type="entry name" value="TPR-like_helical_dom_sf"/>
</dbReference>
<dbReference type="Pfam" id="PF02518">
    <property type="entry name" value="HATPase_c"/>
    <property type="match status" value="1"/>
</dbReference>
<feature type="repeat" description="TPR" evidence="4">
    <location>
        <begin position="134"/>
        <end position="167"/>
    </location>
</feature>
<dbReference type="PROSITE" id="PS50005">
    <property type="entry name" value="TPR"/>
    <property type="match status" value="2"/>
</dbReference>
<dbReference type="InterPro" id="IPR005467">
    <property type="entry name" value="His_kinase_dom"/>
</dbReference>
<comment type="catalytic activity">
    <reaction evidence="1">
        <text>ATP + protein L-histidine = ADP + protein N-phospho-L-histidine.</text>
        <dbReference type="EC" id="2.7.13.3"/>
    </reaction>
</comment>
<gene>
    <name evidence="7" type="ORF">JN11_04450</name>
</gene>
<dbReference type="Proteomes" id="UP000317010">
    <property type="component" value="Unassembled WGS sequence"/>
</dbReference>
<dbReference type="CDD" id="cd00082">
    <property type="entry name" value="HisKA"/>
    <property type="match status" value="1"/>
</dbReference>
<feature type="repeat" description="TPR" evidence="4">
    <location>
        <begin position="216"/>
        <end position="249"/>
    </location>
</feature>
<accession>A0A562TP66</accession>
<dbReference type="InterPro" id="IPR003661">
    <property type="entry name" value="HisK_dim/P_dom"/>
</dbReference>
<keyword evidence="8" id="KW-1185">Reference proteome</keyword>
<sequence length="649" mass="73842">MRKLLFMHKLYLYVQWIIIYGVLTFTCVFSCQAQTNHIKVFFEKLNTAKHDTDSVNVYYAISKLYWNKNADSALLMAQKSLDLAQKIHFEKGIALAYLSKGVVLVSKGKFPEALECHFQSLRISEKSGMESLSGNEYNNIGIVYAKMDDYAKALYYYQQAYKIALKQHDPTGFASYCLLVNIGEIFKYKGQPDSAIAYNSRALIIAKRVKDPSSIATALYNIGESYIAKKNYAQAQIYLYEAIDIAQRAGDDEDVAYCHTSLALTSYYTGKYDSGMRYAQKGLEESKKLAIVELITKAYHVLYLTHKKTGNYKQALYYRNLEVELNDSLNTAEKQKAIRNIQSTYELDKKQEQIDLLNKDKIISQKELEKIKFKRDILTAGAILLLIISFVLFRNYTQKRRLSEQLVLQNKNISAQKLRLEELVQVKDRLFSIIGHDLRGPIHTISQMMGMIKEKDLSEEERDFWIEKISEHLTITSHLVENLLYWAKSQMDGIHTNPANFDVQKVIEQNIRLLNARAAEKKVIVTGAEIIGSETVYGDETMIDIVIRNLVENAVKFSKEGDLVTIGAEKKELSTVITVKDNGKGIPEEAQAKIFDKLSSYTTFGTASEKGSGLGLLLCKELVEKNNGTLWFESKIGIGSSFYFTIPSY</sequence>
<dbReference type="InterPro" id="IPR036097">
    <property type="entry name" value="HisK_dim/P_sf"/>
</dbReference>
<dbReference type="Pfam" id="PF13424">
    <property type="entry name" value="TPR_12"/>
    <property type="match status" value="2"/>
</dbReference>
<dbReference type="PANTHER" id="PTHR43547:SF2">
    <property type="entry name" value="HYBRID SIGNAL TRANSDUCTION HISTIDINE KINASE C"/>
    <property type="match status" value="1"/>
</dbReference>
<dbReference type="PANTHER" id="PTHR43547">
    <property type="entry name" value="TWO-COMPONENT HISTIDINE KINASE"/>
    <property type="match status" value="1"/>
</dbReference>
<name>A0A562TP66_9SPHI</name>
<feature type="transmembrane region" description="Helical" evidence="5">
    <location>
        <begin position="12"/>
        <end position="31"/>
    </location>
</feature>
<evidence type="ECO:0000256" key="2">
    <source>
        <dbReference type="ARBA" id="ARBA00012438"/>
    </source>
</evidence>
<dbReference type="AlphaFoldDB" id="A0A562TP66"/>
<dbReference type="CDD" id="cd00075">
    <property type="entry name" value="HATPase"/>
    <property type="match status" value="1"/>
</dbReference>
<feature type="transmembrane region" description="Helical" evidence="5">
    <location>
        <begin position="377"/>
        <end position="396"/>
    </location>
</feature>
<dbReference type="SUPFAM" id="SSF47384">
    <property type="entry name" value="Homodimeric domain of signal transducing histidine kinase"/>
    <property type="match status" value="1"/>
</dbReference>
<keyword evidence="3" id="KW-0597">Phosphoprotein</keyword>
<keyword evidence="7" id="KW-0808">Transferase</keyword>
<dbReference type="SUPFAM" id="SSF55874">
    <property type="entry name" value="ATPase domain of HSP90 chaperone/DNA topoisomerase II/histidine kinase"/>
    <property type="match status" value="1"/>
</dbReference>
<organism evidence="7 8">
    <name type="scientific">Mucilaginibacter frigoritolerans</name>
    <dbReference type="NCBI Taxonomy" id="652788"/>
    <lineage>
        <taxon>Bacteria</taxon>
        <taxon>Pseudomonadati</taxon>
        <taxon>Bacteroidota</taxon>
        <taxon>Sphingobacteriia</taxon>
        <taxon>Sphingobacteriales</taxon>
        <taxon>Sphingobacteriaceae</taxon>
        <taxon>Mucilaginibacter</taxon>
    </lineage>
</organism>
<evidence type="ECO:0000256" key="3">
    <source>
        <dbReference type="ARBA" id="ARBA00022553"/>
    </source>
</evidence>
<keyword evidence="5" id="KW-1133">Transmembrane helix</keyword>
<feature type="domain" description="Histidine kinase" evidence="6">
    <location>
        <begin position="433"/>
        <end position="649"/>
    </location>
</feature>
<dbReference type="RefSeq" id="WP_144916140.1">
    <property type="nucleotide sequence ID" value="NZ_VLLI01000016.1"/>
</dbReference>
<dbReference type="OrthoDB" id="9810447at2"/>
<comment type="caution">
    <text evidence="7">The sequence shown here is derived from an EMBL/GenBank/DDBJ whole genome shotgun (WGS) entry which is preliminary data.</text>
</comment>
<dbReference type="SMART" id="SM00387">
    <property type="entry name" value="HATPase_c"/>
    <property type="match status" value="1"/>
</dbReference>
<evidence type="ECO:0000256" key="5">
    <source>
        <dbReference type="SAM" id="Phobius"/>
    </source>
</evidence>
<dbReference type="PRINTS" id="PR00344">
    <property type="entry name" value="BCTRLSENSOR"/>
</dbReference>
<dbReference type="InterPro" id="IPR019734">
    <property type="entry name" value="TPR_rpt"/>
</dbReference>
<dbReference type="SMART" id="SM00388">
    <property type="entry name" value="HisKA"/>
    <property type="match status" value="1"/>
</dbReference>
<dbReference type="PROSITE" id="PS50109">
    <property type="entry name" value="HIS_KIN"/>
    <property type="match status" value="1"/>
</dbReference>
<evidence type="ECO:0000256" key="1">
    <source>
        <dbReference type="ARBA" id="ARBA00000085"/>
    </source>
</evidence>
<evidence type="ECO:0000256" key="4">
    <source>
        <dbReference type="PROSITE-ProRule" id="PRU00339"/>
    </source>
</evidence>
<evidence type="ECO:0000313" key="7">
    <source>
        <dbReference type="EMBL" id="TWI95335.1"/>
    </source>
</evidence>
<dbReference type="EC" id="2.7.13.3" evidence="2"/>
<evidence type="ECO:0000313" key="8">
    <source>
        <dbReference type="Proteomes" id="UP000317010"/>
    </source>
</evidence>
<dbReference type="Gene3D" id="1.10.287.130">
    <property type="match status" value="1"/>
</dbReference>
<dbReference type="Gene3D" id="3.30.565.10">
    <property type="entry name" value="Histidine kinase-like ATPase, C-terminal domain"/>
    <property type="match status" value="1"/>
</dbReference>
<dbReference type="EMBL" id="VLLI01000016">
    <property type="protein sequence ID" value="TWI95335.1"/>
    <property type="molecule type" value="Genomic_DNA"/>
</dbReference>
<keyword evidence="4" id="KW-0802">TPR repeat</keyword>
<keyword evidence="5" id="KW-0812">Transmembrane</keyword>
<evidence type="ECO:0000259" key="6">
    <source>
        <dbReference type="PROSITE" id="PS50109"/>
    </source>
</evidence>
<reference evidence="7 8" key="1">
    <citation type="submission" date="2019-07" db="EMBL/GenBank/DDBJ databases">
        <title>Genomic Encyclopedia of Archaeal and Bacterial Type Strains, Phase II (KMG-II): from individual species to whole genera.</title>
        <authorList>
            <person name="Goeker M."/>
        </authorList>
    </citation>
    <scope>NUCLEOTIDE SEQUENCE [LARGE SCALE GENOMIC DNA]</scope>
    <source>
        <strain evidence="7 8">ATCC BAA-1854</strain>
    </source>
</reference>
<dbReference type="GO" id="GO:0000155">
    <property type="term" value="F:phosphorelay sensor kinase activity"/>
    <property type="evidence" value="ECO:0007669"/>
    <property type="project" value="InterPro"/>
</dbReference>
<dbReference type="SUPFAM" id="SSF48452">
    <property type="entry name" value="TPR-like"/>
    <property type="match status" value="2"/>
</dbReference>
<dbReference type="SMART" id="SM00028">
    <property type="entry name" value="TPR"/>
    <property type="match status" value="5"/>
</dbReference>
<keyword evidence="7" id="KW-0418">Kinase</keyword>